<dbReference type="SUPFAM" id="SSF53098">
    <property type="entry name" value="Ribonuclease H-like"/>
    <property type="match status" value="1"/>
</dbReference>
<dbReference type="Proteomes" id="UP000034172">
    <property type="component" value="Unassembled WGS sequence"/>
</dbReference>
<dbReference type="PANTHER" id="PTHR11046:SF0">
    <property type="entry name" value="OLIGORIBONUCLEASE, MITOCHONDRIAL"/>
    <property type="match status" value="1"/>
</dbReference>
<name>A0A0G1HSL4_9BACT</name>
<gene>
    <name evidence="6" type="ORF">UW41_C0003G0015</name>
</gene>
<keyword evidence="3" id="KW-0378">Hydrolase</keyword>
<accession>A0A0G1HSL4</accession>
<dbReference type="SMART" id="SM00479">
    <property type="entry name" value="EXOIII"/>
    <property type="match status" value="1"/>
</dbReference>
<evidence type="ECO:0000256" key="2">
    <source>
        <dbReference type="ARBA" id="ARBA00022722"/>
    </source>
</evidence>
<dbReference type="InterPro" id="IPR013520">
    <property type="entry name" value="Ribonucl_H"/>
</dbReference>
<dbReference type="STRING" id="1618392.UW41_C0003G0015"/>
<dbReference type="GO" id="GO:0003676">
    <property type="term" value="F:nucleic acid binding"/>
    <property type="evidence" value="ECO:0007669"/>
    <property type="project" value="InterPro"/>
</dbReference>
<organism evidence="6 7">
    <name type="scientific">Candidatus Collierbacteria bacterium GW2011_GWC2_44_18</name>
    <dbReference type="NCBI Taxonomy" id="1618392"/>
    <lineage>
        <taxon>Bacteria</taxon>
        <taxon>Candidatus Collieribacteriota</taxon>
    </lineage>
</organism>
<dbReference type="Gene3D" id="3.30.420.10">
    <property type="entry name" value="Ribonuclease H-like superfamily/Ribonuclease H"/>
    <property type="match status" value="1"/>
</dbReference>
<reference evidence="6 7" key="1">
    <citation type="journal article" date="2015" name="Nature">
        <title>rRNA introns, odd ribosomes, and small enigmatic genomes across a large radiation of phyla.</title>
        <authorList>
            <person name="Brown C.T."/>
            <person name="Hug L.A."/>
            <person name="Thomas B.C."/>
            <person name="Sharon I."/>
            <person name="Castelle C.J."/>
            <person name="Singh A."/>
            <person name="Wilkins M.J."/>
            <person name="Williams K.H."/>
            <person name="Banfield J.F."/>
        </authorList>
    </citation>
    <scope>NUCLEOTIDE SEQUENCE [LARGE SCALE GENOMIC DNA]</scope>
</reference>
<protein>
    <submittedName>
        <fullName evidence="6">Oligoribonuclease</fullName>
    </submittedName>
</protein>
<dbReference type="CDD" id="cd06135">
    <property type="entry name" value="Orn"/>
    <property type="match status" value="1"/>
</dbReference>
<dbReference type="PANTHER" id="PTHR11046">
    <property type="entry name" value="OLIGORIBONUCLEASE, MITOCHONDRIAL"/>
    <property type="match status" value="1"/>
</dbReference>
<evidence type="ECO:0000256" key="4">
    <source>
        <dbReference type="ARBA" id="ARBA00022839"/>
    </source>
</evidence>
<comment type="caution">
    <text evidence="6">The sequence shown here is derived from an EMBL/GenBank/DDBJ whole genome shotgun (WGS) entry which is preliminary data.</text>
</comment>
<dbReference type="NCBIfam" id="NF003765">
    <property type="entry name" value="PRK05359.1"/>
    <property type="match status" value="1"/>
</dbReference>
<dbReference type="AlphaFoldDB" id="A0A0G1HSL4"/>
<dbReference type="Pfam" id="PF00929">
    <property type="entry name" value="RNase_T"/>
    <property type="match status" value="1"/>
</dbReference>
<proteinExistence type="inferred from homology"/>
<comment type="similarity">
    <text evidence="1">Belongs to the oligoribonuclease family.</text>
</comment>
<evidence type="ECO:0000313" key="7">
    <source>
        <dbReference type="Proteomes" id="UP000034172"/>
    </source>
</evidence>
<dbReference type="GO" id="GO:0000175">
    <property type="term" value="F:3'-5'-RNA exonuclease activity"/>
    <property type="evidence" value="ECO:0007669"/>
    <property type="project" value="InterPro"/>
</dbReference>
<evidence type="ECO:0000256" key="3">
    <source>
        <dbReference type="ARBA" id="ARBA00022801"/>
    </source>
</evidence>
<keyword evidence="4" id="KW-0269">Exonuclease</keyword>
<feature type="domain" description="Exonuclease" evidence="5">
    <location>
        <begin position="9"/>
        <end position="181"/>
    </location>
</feature>
<dbReference type="InterPro" id="IPR022894">
    <property type="entry name" value="Oligoribonuclease"/>
</dbReference>
<keyword evidence="2" id="KW-0540">Nuclease</keyword>
<evidence type="ECO:0000313" key="6">
    <source>
        <dbReference type="EMBL" id="KKT49648.1"/>
    </source>
</evidence>
<dbReference type="InterPro" id="IPR036397">
    <property type="entry name" value="RNaseH_sf"/>
</dbReference>
<dbReference type="InterPro" id="IPR012337">
    <property type="entry name" value="RNaseH-like_sf"/>
</dbReference>
<evidence type="ECO:0000256" key="1">
    <source>
        <dbReference type="ARBA" id="ARBA00009921"/>
    </source>
</evidence>
<dbReference type="EMBL" id="LCIE01000003">
    <property type="protein sequence ID" value="KKT49648.1"/>
    <property type="molecule type" value="Genomic_DNA"/>
</dbReference>
<sequence>MITNYTNGPLVWLDLEFTDLDVKRAQIVEIATVITDAKLNIKAIGPDLVIHQPESVLKGMVRWNQEHFSESGLMEEIITSKVTLKRAYEETLKFVKAHCAFKTGVLAGASVYIDREFLGEYMPLLYDYLHFRIIDTNTIKEIMHRWYPRIPDYPKLEAHRAGKDIVESINELKYYQANLFK</sequence>
<evidence type="ECO:0000259" key="5">
    <source>
        <dbReference type="SMART" id="SM00479"/>
    </source>
</evidence>